<organism evidence="8 9">
    <name type="scientific">Pichia sorbitophila (strain ATCC MYA-4447 / BCRC 22081 / CBS 7064 / NBRC 10061 / NRRL Y-12695)</name>
    <name type="common">Hybrid yeast</name>
    <dbReference type="NCBI Taxonomy" id="559304"/>
    <lineage>
        <taxon>Eukaryota</taxon>
        <taxon>Fungi</taxon>
        <taxon>Dikarya</taxon>
        <taxon>Ascomycota</taxon>
        <taxon>Saccharomycotina</taxon>
        <taxon>Pichiomycetes</taxon>
        <taxon>Debaryomycetaceae</taxon>
        <taxon>Millerozyma</taxon>
    </lineage>
</organism>
<name>G8Y6F6_PICSO</name>
<feature type="compositionally biased region" description="Polar residues" evidence="5">
    <location>
        <begin position="25"/>
        <end position="40"/>
    </location>
</feature>
<reference evidence="9" key="2">
    <citation type="journal article" date="2012" name="G3 (Bethesda)">
        <title>Pichia sorbitophila, an interspecies yeast hybrid reveals early steps of genome resolution following polyploidization.</title>
        <authorList>
            <person name="Leh Louis V."/>
            <person name="Despons L."/>
            <person name="Friedrich A."/>
            <person name="Martin T."/>
            <person name="Durrens P."/>
            <person name="Casaregola S."/>
            <person name="Neuveglise C."/>
            <person name="Fairhead C."/>
            <person name="Marck C."/>
            <person name="Cruz J.A."/>
            <person name="Straub M.L."/>
            <person name="Kugler V."/>
            <person name="Sacerdot C."/>
            <person name="Uzunov Z."/>
            <person name="Thierry A."/>
            <person name="Weiss S."/>
            <person name="Bleykasten C."/>
            <person name="De Montigny J."/>
            <person name="Jacques N."/>
            <person name="Jung P."/>
            <person name="Lemaire M."/>
            <person name="Mallet S."/>
            <person name="Morel G."/>
            <person name="Richard G.F."/>
            <person name="Sarkar A."/>
            <person name="Savel G."/>
            <person name="Schacherer J."/>
            <person name="Seret M.L."/>
            <person name="Talla E."/>
            <person name="Samson G."/>
            <person name="Jubin C."/>
            <person name="Poulain J."/>
            <person name="Vacherie B."/>
            <person name="Barbe V."/>
            <person name="Pelletier E."/>
            <person name="Sherman D.J."/>
            <person name="Westhof E."/>
            <person name="Weissenbach J."/>
            <person name="Baret P.V."/>
            <person name="Wincker P."/>
            <person name="Gaillardin C."/>
            <person name="Dujon B."/>
            <person name="Souciet J.L."/>
        </authorList>
    </citation>
    <scope>NUCLEOTIDE SEQUENCE [LARGE SCALE GENOMIC DNA]</scope>
    <source>
        <strain evidence="9">ATCC MYA-4447 / BCRC 22081 / CBS 7064 / NBRC 10061 / NRRL Y-12695</strain>
    </source>
</reference>
<dbReference type="Pfam" id="PF07534">
    <property type="entry name" value="TLD"/>
    <property type="match status" value="2"/>
</dbReference>
<dbReference type="GO" id="GO:0006979">
    <property type="term" value="P:response to oxidative stress"/>
    <property type="evidence" value="ECO:0007669"/>
    <property type="project" value="TreeGrafter"/>
</dbReference>
<dbReference type="FunCoup" id="G8Y6F6">
    <property type="interactions" value="27"/>
</dbReference>
<dbReference type="InterPro" id="IPR006571">
    <property type="entry name" value="TLDc_dom"/>
</dbReference>
<dbReference type="eggNOG" id="KOG2372">
    <property type="taxonomic scope" value="Eukaryota"/>
</dbReference>
<dbReference type="EMBL" id="FO082048">
    <property type="protein sequence ID" value="CCE84186.1"/>
    <property type="molecule type" value="Genomic_DNA"/>
</dbReference>
<proteinExistence type="inferred from homology"/>
<comment type="similarity">
    <text evidence="2">Belongs to the OXR1 family.</text>
</comment>
<dbReference type="GO" id="GO:0005739">
    <property type="term" value="C:mitochondrion"/>
    <property type="evidence" value="ECO:0007669"/>
    <property type="project" value="UniProtKB-SubCell"/>
</dbReference>
<dbReference type="SMART" id="SM00584">
    <property type="entry name" value="TLDc"/>
    <property type="match status" value="1"/>
</dbReference>
<evidence type="ECO:0000256" key="1">
    <source>
        <dbReference type="ARBA" id="ARBA00004173"/>
    </source>
</evidence>
<gene>
    <name evidence="8" type="primary">Piso0_003727</name>
    <name evidence="7" type="ORF">GNLVRS01_PISO0K01242g</name>
    <name evidence="8" type="ORF">GNLVRS01_PISO0L01243g</name>
</gene>
<evidence type="ECO:0000313" key="7">
    <source>
        <dbReference type="EMBL" id="CCE83155.1"/>
    </source>
</evidence>
<keyword evidence="3" id="KW-0496">Mitochondrion</keyword>
<feature type="region of interest" description="Disordered" evidence="5">
    <location>
        <begin position="1"/>
        <end position="115"/>
    </location>
</feature>
<keyword evidence="9" id="KW-1185">Reference proteome</keyword>
<comment type="subcellular location">
    <subcellularLocation>
        <location evidence="1">Mitochondrion</location>
    </subcellularLocation>
</comment>
<dbReference type="InParanoid" id="G8Y6F6"/>
<feature type="compositionally biased region" description="Acidic residues" evidence="5">
    <location>
        <begin position="11"/>
        <end position="24"/>
    </location>
</feature>
<sequence length="357" mass="39126">MGFVRKKQEENSEADDGSGIDESSELSNAKKQNPSVTGRRSTFLGRLLRVSSRTDDDNAGENDEKPTSDDMQSNSEKLSIGGANQVAGASAEAGSGATPGNLRDIQPTDHGQTLAPVTLTGYKDTTKHRLLDGELAEDIRKLVPARLQLFDTWELVYSLEQHGISLKTLYQRCKQASNASHGAGARRSRSSYEEGYAASVVGTFMSDPWGQNGTLRRPQGYVMVIKDSTQAKFGCFLNEAPRPMDQKRYYGNGECFLWKCDSYTHNSPQGLPHMRFKAYVYTGINDNIIYSNHDSLSVGSSRGHNGLWIDRSLDNGVSCPCDTFGNEVLCGPQSQAPRAMGKFKVVGLEVWRIGPVP</sequence>
<dbReference type="STRING" id="559304.G8Y6F6"/>
<dbReference type="GO" id="GO:0005634">
    <property type="term" value="C:nucleus"/>
    <property type="evidence" value="ECO:0007669"/>
    <property type="project" value="TreeGrafter"/>
</dbReference>
<feature type="domain" description="TLDc" evidence="6">
    <location>
        <begin position="129"/>
        <end position="354"/>
    </location>
</feature>
<dbReference type="PANTHER" id="PTHR23354:SF62">
    <property type="entry name" value="MUSTARD, ISOFORM V"/>
    <property type="match status" value="1"/>
</dbReference>
<evidence type="ECO:0000259" key="6">
    <source>
        <dbReference type="PROSITE" id="PS51886"/>
    </source>
</evidence>
<dbReference type="HOGENOM" id="CLU_029204_0_0_1"/>
<feature type="compositionally biased region" description="Basic and acidic residues" evidence="5">
    <location>
        <begin position="52"/>
        <end position="68"/>
    </location>
</feature>
<reference evidence="8" key="1">
    <citation type="submission" date="2011-10" db="EMBL/GenBank/DDBJ databases">
        <authorList>
            <person name="Genoscope - CEA"/>
        </authorList>
    </citation>
    <scope>NUCLEOTIDE SEQUENCE</scope>
</reference>
<protein>
    <recommendedName>
        <fullName evidence="4">Oxidation resistance protein 1</fullName>
    </recommendedName>
</protein>
<evidence type="ECO:0000256" key="2">
    <source>
        <dbReference type="ARBA" id="ARBA00009540"/>
    </source>
</evidence>
<feature type="compositionally biased region" description="Low complexity" evidence="5">
    <location>
        <begin position="87"/>
        <end position="96"/>
    </location>
</feature>
<dbReference type="AlphaFoldDB" id="G8Y6F6"/>
<dbReference type="EMBL" id="FO082049">
    <property type="protein sequence ID" value="CCE83155.1"/>
    <property type="molecule type" value="Genomic_DNA"/>
</dbReference>
<evidence type="ECO:0000256" key="5">
    <source>
        <dbReference type="SAM" id="MobiDB-lite"/>
    </source>
</evidence>
<feature type="compositionally biased region" description="Basic and acidic residues" evidence="5">
    <location>
        <begin position="1"/>
        <end position="10"/>
    </location>
</feature>
<evidence type="ECO:0000256" key="3">
    <source>
        <dbReference type="ARBA" id="ARBA00023128"/>
    </source>
</evidence>
<dbReference type="Proteomes" id="UP000005222">
    <property type="component" value="Chromosome K"/>
</dbReference>
<dbReference type="Proteomes" id="UP000005222">
    <property type="component" value="Chromosome L"/>
</dbReference>
<evidence type="ECO:0000313" key="8">
    <source>
        <dbReference type="EMBL" id="CCE84186.1"/>
    </source>
</evidence>
<dbReference type="OMA" id="TGANDYC"/>
<accession>G8Y6F6</accession>
<evidence type="ECO:0000313" key="9">
    <source>
        <dbReference type="Proteomes" id="UP000005222"/>
    </source>
</evidence>
<dbReference type="PROSITE" id="PS51886">
    <property type="entry name" value="TLDC"/>
    <property type="match status" value="1"/>
</dbReference>
<dbReference type="PANTHER" id="PTHR23354">
    <property type="entry name" value="NUCLEOLAR PROTEIN 7/ESTROGEN RECEPTOR COACTIVATOR-RELATED"/>
    <property type="match status" value="1"/>
</dbReference>
<dbReference type="OrthoDB" id="26679at2759"/>
<evidence type="ECO:0000256" key="4">
    <source>
        <dbReference type="ARBA" id="ARBA00040604"/>
    </source>
</evidence>